<proteinExistence type="predicted"/>
<dbReference type="AlphaFoldDB" id="A0A1H2R7L9"/>
<comment type="caution">
    <text evidence="2">The sequence shown here is derived from an EMBL/GenBank/DDBJ whole genome shotgun (WGS) entry which is preliminary data.</text>
</comment>
<organism evidence="2 3">
    <name type="scientific">Capnocytophaga granulosa</name>
    <dbReference type="NCBI Taxonomy" id="45242"/>
    <lineage>
        <taxon>Bacteria</taxon>
        <taxon>Pseudomonadati</taxon>
        <taxon>Bacteroidota</taxon>
        <taxon>Flavobacteriia</taxon>
        <taxon>Flavobacteriales</taxon>
        <taxon>Flavobacteriaceae</taxon>
        <taxon>Capnocytophaga</taxon>
    </lineage>
</organism>
<accession>A0A1H2R7L9</accession>
<reference evidence="2 3" key="1">
    <citation type="submission" date="2016-10" db="EMBL/GenBank/DDBJ databases">
        <authorList>
            <person name="Varghese N."/>
            <person name="Submissions S."/>
        </authorList>
    </citation>
    <scope>NUCLEOTIDE SEQUENCE [LARGE SCALE GENOMIC DNA]</scope>
    <source>
        <strain evidence="2 3">DSM 11449</strain>
    </source>
</reference>
<protein>
    <recommendedName>
        <fullName evidence="1">DUF4422 domain-containing protein</fullName>
    </recommendedName>
</protein>
<name>A0A1H2R7L9_9FLAO</name>
<dbReference type="Proteomes" id="UP000182771">
    <property type="component" value="Unassembled WGS sequence"/>
</dbReference>
<dbReference type="RefSeq" id="WP_016419638.1">
    <property type="nucleotide sequence ID" value="NZ_FNND01000001.1"/>
</dbReference>
<dbReference type="OrthoDB" id="9798746at2"/>
<feature type="domain" description="DUF4422" evidence="1">
    <location>
        <begin position="8"/>
        <end position="238"/>
    </location>
</feature>
<gene>
    <name evidence="2" type="ORF">SAMN05444420_101357</name>
</gene>
<dbReference type="InterPro" id="IPR025536">
    <property type="entry name" value="DUF4422"/>
</dbReference>
<evidence type="ECO:0000313" key="3">
    <source>
        <dbReference type="Proteomes" id="UP000182771"/>
    </source>
</evidence>
<evidence type="ECO:0000313" key="2">
    <source>
        <dbReference type="EMBL" id="SDW14844.1"/>
    </source>
</evidence>
<evidence type="ECO:0000259" key="1">
    <source>
        <dbReference type="Pfam" id="PF14393"/>
    </source>
</evidence>
<dbReference type="EMBL" id="FNND01000001">
    <property type="protein sequence ID" value="SDW14844.1"/>
    <property type="molecule type" value="Genomic_DNA"/>
</dbReference>
<dbReference type="GeneID" id="85017776"/>
<dbReference type="Pfam" id="PF14393">
    <property type="entry name" value="DUF4422"/>
    <property type="match status" value="1"/>
</dbReference>
<sequence length="278" mass="32878">MSEDKIIKILVCCHKRDVMATQSPYLPIQVGKSISTTDLGIQADNTGDNISEKNQSYCELTGIYWAWKNLKDIDYIGLCHYRRYFDFHKQGNMIAHSTIIPSKDFEKLNLSVPKNVLKELEKGYIFIPKKITYKYPLYIDYSIHHLSEDIRKLEEIINTHCEDKYKEAFSKVIHHNNKLSHYNMFLMSWKEFDKYCQWLFSVLVIAEKEINITNYNSVQKRIFGYMAERLFNIYIYANQLKVKELPILKISDEINNTNLIKRIARTQVNNLTALFHKI</sequence>
<keyword evidence="3" id="KW-1185">Reference proteome</keyword>